<organism evidence="8 9">
    <name type="scientific">Cloacibacillus porcorum</name>
    <dbReference type="NCBI Taxonomy" id="1197717"/>
    <lineage>
        <taxon>Bacteria</taxon>
        <taxon>Thermotogati</taxon>
        <taxon>Synergistota</taxon>
        <taxon>Synergistia</taxon>
        <taxon>Synergistales</taxon>
        <taxon>Synergistaceae</taxon>
        <taxon>Cloacibacillus</taxon>
    </lineage>
</organism>
<keyword evidence="3 6" id="KW-0812">Transmembrane</keyword>
<evidence type="ECO:0000256" key="1">
    <source>
        <dbReference type="ARBA" id="ARBA00004651"/>
    </source>
</evidence>
<protein>
    <recommendedName>
        <fullName evidence="7">EamA domain-containing protein</fullName>
    </recommendedName>
</protein>
<dbReference type="Pfam" id="PF00892">
    <property type="entry name" value="EamA"/>
    <property type="match status" value="2"/>
</dbReference>
<sequence>MSSNSSNYRSVLIADMTLVLVAFIWGAGIPLSAVLARGLTPLWAVALRMLIAAFFLILMFPKTILTSTRRDWGISLIQTSILTCVFVSLTFGLVYSTASKQAFIGGLNVILVPVFVWILYKVRPSGWLFAGAGVTTVGLLVMGFTPGMEFNFGDLLSFIMAIFYAAQVLGADYCARRVEPTRLVALHIIMLAVILAVLALIFEPIPNPLTFSKKIWASLLCVSLCNTILCFILQFRAQKKTSATHAAVIFSLEGLFGYILAVASGQDPFHLQGALGGVLIIIGMLITELEGFIKARQEQREPATE</sequence>
<evidence type="ECO:0000259" key="7">
    <source>
        <dbReference type="Pfam" id="PF00892"/>
    </source>
</evidence>
<dbReference type="AlphaFoldDB" id="A0A1B2I7S8"/>
<feature type="transmembrane region" description="Helical" evidence="6">
    <location>
        <begin position="214"/>
        <end position="233"/>
    </location>
</feature>
<evidence type="ECO:0000313" key="8">
    <source>
        <dbReference type="EMBL" id="ANZ46013.1"/>
    </source>
</evidence>
<keyword evidence="9" id="KW-1185">Reference proteome</keyword>
<dbReference type="OrthoDB" id="9804865at2"/>
<feature type="domain" description="EamA" evidence="7">
    <location>
        <begin position="13"/>
        <end position="142"/>
    </location>
</feature>
<comment type="subcellular location">
    <subcellularLocation>
        <location evidence="1">Cell membrane</location>
        <topology evidence="1">Multi-pass membrane protein</topology>
    </subcellularLocation>
</comment>
<dbReference type="GO" id="GO:0005886">
    <property type="term" value="C:plasma membrane"/>
    <property type="evidence" value="ECO:0007669"/>
    <property type="project" value="UniProtKB-SubCell"/>
</dbReference>
<evidence type="ECO:0000256" key="4">
    <source>
        <dbReference type="ARBA" id="ARBA00022989"/>
    </source>
</evidence>
<feature type="transmembrane region" description="Helical" evidence="6">
    <location>
        <begin position="127"/>
        <end position="144"/>
    </location>
</feature>
<feature type="transmembrane region" description="Helical" evidence="6">
    <location>
        <begin position="150"/>
        <end position="171"/>
    </location>
</feature>
<feature type="transmembrane region" description="Helical" evidence="6">
    <location>
        <begin position="183"/>
        <end position="202"/>
    </location>
</feature>
<feature type="domain" description="EamA" evidence="7">
    <location>
        <begin position="152"/>
        <end position="287"/>
    </location>
</feature>
<reference evidence="8" key="1">
    <citation type="submission" date="2016-08" db="EMBL/GenBank/DDBJ databases">
        <title>Complete genome of Cloacibacillus porcorum.</title>
        <authorList>
            <person name="Looft T."/>
            <person name="Bayles D.O."/>
            <person name="Alt D.P."/>
        </authorList>
    </citation>
    <scope>NUCLEOTIDE SEQUENCE [LARGE SCALE GENOMIC DNA]</scope>
    <source>
        <strain evidence="8">CL-84</strain>
    </source>
</reference>
<dbReference type="RefSeq" id="WP_066747377.1">
    <property type="nucleotide sequence ID" value="NZ_CP016757.1"/>
</dbReference>
<dbReference type="PANTHER" id="PTHR42920">
    <property type="entry name" value="OS03G0707200 PROTEIN-RELATED"/>
    <property type="match status" value="1"/>
</dbReference>
<evidence type="ECO:0000256" key="6">
    <source>
        <dbReference type="SAM" id="Phobius"/>
    </source>
</evidence>
<accession>A0A1B2I7S8</accession>
<dbReference type="SUPFAM" id="SSF103481">
    <property type="entry name" value="Multidrug resistance efflux transporter EmrE"/>
    <property type="match status" value="2"/>
</dbReference>
<feature type="transmembrane region" description="Helical" evidence="6">
    <location>
        <begin position="12"/>
        <end position="36"/>
    </location>
</feature>
<feature type="transmembrane region" description="Helical" evidence="6">
    <location>
        <begin position="101"/>
        <end position="120"/>
    </location>
</feature>
<dbReference type="KEGG" id="cpor:BED41_13475"/>
<keyword evidence="2" id="KW-1003">Cell membrane</keyword>
<evidence type="ECO:0000313" key="9">
    <source>
        <dbReference type="Proteomes" id="UP000093044"/>
    </source>
</evidence>
<dbReference type="InterPro" id="IPR037185">
    <property type="entry name" value="EmrE-like"/>
</dbReference>
<name>A0A1B2I7S8_9BACT</name>
<feature type="transmembrane region" description="Helical" evidence="6">
    <location>
        <begin position="245"/>
        <end position="263"/>
    </location>
</feature>
<dbReference type="InterPro" id="IPR051258">
    <property type="entry name" value="Diverse_Substrate_Transporter"/>
</dbReference>
<feature type="transmembrane region" description="Helical" evidence="6">
    <location>
        <begin position="72"/>
        <end position="95"/>
    </location>
</feature>
<proteinExistence type="predicted"/>
<evidence type="ECO:0000256" key="3">
    <source>
        <dbReference type="ARBA" id="ARBA00022692"/>
    </source>
</evidence>
<dbReference type="Proteomes" id="UP000093044">
    <property type="component" value="Chromosome"/>
</dbReference>
<keyword evidence="4 6" id="KW-1133">Transmembrane helix</keyword>
<evidence type="ECO:0000256" key="5">
    <source>
        <dbReference type="ARBA" id="ARBA00023136"/>
    </source>
</evidence>
<dbReference type="PANTHER" id="PTHR42920:SF5">
    <property type="entry name" value="EAMA DOMAIN-CONTAINING PROTEIN"/>
    <property type="match status" value="1"/>
</dbReference>
<evidence type="ECO:0000256" key="2">
    <source>
        <dbReference type="ARBA" id="ARBA00022475"/>
    </source>
</evidence>
<gene>
    <name evidence="8" type="ORF">BED41_13475</name>
</gene>
<keyword evidence="5 6" id="KW-0472">Membrane</keyword>
<dbReference type="InterPro" id="IPR000620">
    <property type="entry name" value="EamA_dom"/>
</dbReference>
<feature type="transmembrane region" description="Helical" evidence="6">
    <location>
        <begin position="42"/>
        <end position="60"/>
    </location>
</feature>
<dbReference type="GeneID" id="83058857"/>
<dbReference type="EMBL" id="CP016757">
    <property type="protein sequence ID" value="ANZ46013.1"/>
    <property type="molecule type" value="Genomic_DNA"/>
</dbReference>
<dbReference type="STRING" id="1197717.BED41_13475"/>
<feature type="transmembrane region" description="Helical" evidence="6">
    <location>
        <begin position="269"/>
        <end position="287"/>
    </location>
</feature>